<feature type="chain" id="PRO_5045328442" evidence="1">
    <location>
        <begin position="22"/>
        <end position="224"/>
    </location>
</feature>
<evidence type="ECO:0000256" key="1">
    <source>
        <dbReference type="SAM" id="SignalP"/>
    </source>
</evidence>
<gene>
    <name evidence="2" type="ORF">PQU92_13460</name>
</gene>
<accession>A0ABT5HXW4</accession>
<name>A0ABT5HXW4_9CAUL</name>
<comment type="caution">
    <text evidence="2">The sequence shown here is derived from an EMBL/GenBank/DDBJ whole genome shotgun (WGS) entry which is preliminary data.</text>
</comment>
<evidence type="ECO:0000313" key="3">
    <source>
        <dbReference type="Proteomes" id="UP001214854"/>
    </source>
</evidence>
<feature type="signal peptide" evidence="1">
    <location>
        <begin position="1"/>
        <end position="21"/>
    </location>
</feature>
<evidence type="ECO:0000313" key="2">
    <source>
        <dbReference type="EMBL" id="MDC7684291.1"/>
    </source>
</evidence>
<dbReference type="EMBL" id="JAQQKX010000011">
    <property type="protein sequence ID" value="MDC7684291.1"/>
    <property type="molecule type" value="Genomic_DNA"/>
</dbReference>
<reference evidence="2 3" key="1">
    <citation type="submission" date="2023-01" db="EMBL/GenBank/DDBJ databases">
        <title>Novel species of the genus Asticcacaulis isolated from rivers.</title>
        <authorList>
            <person name="Lu H."/>
        </authorList>
    </citation>
    <scope>NUCLEOTIDE SEQUENCE [LARGE SCALE GENOMIC DNA]</scope>
    <source>
        <strain evidence="2 3">BYS171W</strain>
    </source>
</reference>
<dbReference type="InterPro" id="IPR010767">
    <property type="entry name" value="Phage_CGC-2007_Cje0229"/>
</dbReference>
<sequence>MLKTSLKAFVCVSVLALTGCATDGPAPIQQPVVIPSSLTPQPVLMFDVQKEGRKLYTLNDEFPYCDRTTGKVIVVPKWFQTDFASVPWYGQMAVNTNGPTIRAAIIHDWLYAIGETGKRKDADDIFYYAMRKWGVSEIEARIAYNAVRQGGERGYGLASDWVFINPAQPTVRLAAPFAKPKTGVVMVLPQCKGFEEMVARGWKAYAPKPVIVEQPKKKPLFGIG</sequence>
<dbReference type="Pfam" id="PF07087">
    <property type="entry name" value="DUF1353"/>
    <property type="match status" value="1"/>
</dbReference>
<dbReference type="PROSITE" id="PS51257">
    <property type="entry name" value="PROKAR_LIPOPROTEIN"/>
    <property type="match status" value="1"/>
</dbReference>
<dbReference type="RefSeq" id="WP_272748759.1">
    <property type="nucleotide sequence ID" value="NZ_JAQQKX010000011.1"/>
</dbReference>
<proteinExistence type="predicted"/>
<organism evidence="2 3">
    <name type="scientific">Asticcacaulis aquaticus</name>
    <dbReference type="NCBI Taxonomy" id="2984212"/>
    <lineage>
        <taxon>Bacteria</taxon>
        <taxon>Pseudomonadati</taxon>
        <taxon>Pseudomonadota</taxon>
        <taxon>Alphaproteobacteria</taxon>
        <taxon>Caulobacterales</taxon>
        <taxon>Caulobacteraceae</taxon>
        <taxon>Asticcacaulis</taxon>
    </lineage>
</organism>
<protein>
    <submittedName>
        <fullName evidence="2">DUF1353 domain-containing protein</fullName>
    </submittedName>
</protein>
<keyword evidence="1" id="KW-0732">Signal</keyword>
<dbReference type="Proteomes" id="UP001214854">
    <property type="component" value="Unassembled WGS sequence"/>
</dbReference>
<keyword evidence="3" id="KW-1185">Reference proteome</keyword>